<reference evidence="1" key="1">
    <citation type="submission" date="2015-08" db="EMBL/GenBank/DDBJ databases">
        <title>Draft genome sequence of Komagataeibacter europaeus CECT 8546 a cellulose producer strain from vinegar produced by the traditional method.</title>
        <authorList>
            <person name="Poehlein A."/>
            <person name="Valera M.J."/>
            <person name="Haack F.S."/>
            <person name="Mas A."/>
            <person name="Daniel R."/>
            <person name="Streit W.R."/>
            <person name="Mateo E."/>
        </authorList>
    </citation>
    <scope>NUCLEOTIDE SEQUENCE [LARGE SCALE GENOMIC DNA]</scope>
    <source>
        <strain evidence="1">CECT 8546</strain>
    </source>
</reference>
<evidence type="ECO:0000313" key="1">
    <source>
        <dbReference type="EMBL" id="KON64810.1"/>
    </source>
</evidence>
<sequence>MDKLVVEMDPDVKAVCDFMGSNIDPGKLVVVARAVADLAPVMWQHFPNVGFYDPPLSVRRITDYSMGNPSQSPLPQAAT</sequence>
<proteinExistence type="predicted"/>
<comment type="caution">
    <text evidence="1">The sequence shown here is derived from an EMBL/GenBank/DDBJ whole genome shotgun (WGS) entry which is preliminary data.</text>
</comment>
<gene>
    <name evidence="1" type="ORF">KOEU_17800</name>
</gene>
<dbReference type="PATRIC" id="fig|33995.3.peg.1968"/>
<dbReference type="RefSeq" id="WP_019087025.1">
    <property type="nucleotide sequence ID" value="NZ_LHUQ01000007.1"/>
</dbReference>
<accession>A0A0M0EHT5</accession>
<evidence type="ECO:0000313" key="2">
    <source>
        <dbReference type="Proteomes" id="UP000037566"/>
    </source>
</evidence>
<name>A0A0M0EHT5_KOMEU</name>
<organism evidence="1 2">
    <name type="scientific">Komagataeibacter europaeus</name>
    <name type="common">Gluconacetobacter europaeus</name>
    <dbReference type="NCBI Taxonomy" id="33995"/>
    <lineage>
        <taxon>Bacteria</taxon>
        <taxon>Pseudomonadati</taxon>
        <taxon>Pseudomonadota</taxon>
        <taxon>Alphaproteobacteria</taxon>
        <taxon>Acetobacterales</taxon>
        <taxon>Acetobacteraceae</taxon>
        <taxon>Komagataeibacter</taxon>
    </lineage>
</organism>
<dbReference type="AlphaFoldDB" id="A0A0M0EHT5"/>
<keyword evidence="2" id="KW-1185">Reference proteome</keyword>
<dbReference type="Proteomes" id="UP000037566">
    <property type="component" value="Unassembled WGS sequence"/>
</dbReference>
<dbReference type="STRING" id="33995.KOEU_17800"/>
<protein>
    <submittedName>
        <fullName evidence="1">Uncharacterized protein</fullName>
    </submittedName>
</protein>
<dbReference type="EMBL" id="LHUQ01000007">
    <property type="protein sequence ID" value="KON64810.1"/>
    <property type="molecule type" value="Genomic_DNA"/>
</dbReference>
<dbReference type="OrthoDB" id="9896840at2"/>